<reference evidence="2" key="1">
    <citation type="submission" date="2021-02" db="EMBL/GenBank/DDBJ databases">
        <authorList>
            <person name="Nowell W R."/>
        </authorList>
    </citation>
    <scope>NUCLEOTIDE SEQUENCE</scope>
</reference>
<dbReference type="PANTHER" id="PTHR46961">
    <property type="entry name" value="DYNEIN HEAVY CHAIN 1, AXONEMAL-LIKE PROTEIN"/>
    <property type="match status" value="1"/>
</dbReference>
<dbReference type="Proteomes" id="UP000663844">
    <property type="component" value="Unassembled WGS sequence"/>
</dbReference>
<protein>
    <recommendedName>
        <fullName evidence="1">Dynein heavy chain AAA lid domain-containing protein</fullName>
    </recommendedName>
</protein>
<accession>A0A820PKG4</accession>
<dbReference type="GO" id="GO:0030286">
    <property type="term" value="C:dynein complex"/>
    <property type="evidence" value="ECO:0007669"/>
    <property type="project" value="InterPro"/>
</dbReference>
<sequence length="155" mass="18360">IPWEDLRYIFGEIMYGGHITDDWDRRLCRNYLQTYLNATMFEGDLNLAPDFPLPPPLDYKAYHAYIDDKLPSESPKLYGLHPNAEIDFLSQTSEKLFRILIEISPRDTNSINHGQNKTLSRDEKIRTVLEEFQNHIPEDFNIVELRARLDERNQY</sequence>
<proteinExistence type="predicted"/>
<feature type="domain" description="Dynein heavy chain AAA lid" evidence="1">
    <location>
        <begin position="1"/>
        <end position="84"/>
    </location>
</feature>
<dbReference type="EMBL" id="CAJOAZ010026749">
    <property type="protein sequence ID" value="CAF4403996.1"/>
    <property type="molecule type" value="Genomic_DNA"/>
</dbReference>
<organism evidence="2 3">
    <name type="scientific">Adineta steineri</name>
    <dbReference type="NCBI Taxonomy" id="433720"/>
    <lineage>
        <taxon>Eukaryota</taxon>
        <taxon>Metazoa</taxon>
        <taxon>Spiralia</taxon>
        <taxon>Gnathifera</taxon>
        <taxon>Rotifera</taxon>
        <taxon>Eurotatoria</taxon>
        <taxon>Bdelloidea</taxon>
        <taxon>Adinetida</taxon>
        <taxon>Adinetidae</taxon>
        <taxon>Adineta</taxon>
    </lineage>
</organism>
<evidence type="ECO:0000313" key="3">
    <source>
        <dbReference type="Proteomes" id="UP000663844"/>
    </source>
</evidence>
<evidence type="ECO:0000259" key="1">
    <source>
        <dbReference type="Pfam" id="PF18198"/>
    </source>
</evidence>
<name>A0A820PKG4_9BILA</name>
<dbReference type="GO" id="GO:0045505">
    <property type="term" value="F:dynein intermediate chain binding"/>
    <property type="evidence" value="ECO:0007669"/>
    <property type="project" value="InterPro"/>
</dbReference>
<gene>
    <name evidence="2" type="ORF">OXD698_LOCUS51624</name>
</gene>
<dbReference type="GO" id="GO:0051959">
    <property type="term" value="F:dynein light intermediate chain binding"/>
    <property type="evidence" value="ECO:0007669"/>
    <property type="project" value="InterPro"/>
</dbReference>
<dbReference type="Pfam" id="PF18198">
    <property type="entry name" value="AAA_lid_11"/>
    <property type="match status" value="1"/>
</dbReference>
<dbReference type="PANTHER" id="PTHR46961:SF20">
    <property type="entry name" value="LOW QUALITY PROTEIN: DYNEIN BETA CHAIN, CILIARY-LIKE"/>
    <property type="match status" value="1"/>
</dbReference>
<dbReference type="InterPro" id="IPR041658">
    <property type="entry name" value="AAA_lid_11"/>
</dbReference>
<feature type="non-terminal residue" evidence="2">
    <location>
        <position position="155"/>
    </location>
</feature>
<dbReference type="InterPro" id="IPR042219">
    <property type="entry name" value="AAA_lid_11_sf"/>
</dbReference>
<feature type="non-terminal residue" evidence="2">
    <location>
        <position position="1"/>
    </location>
</feature>
<dbReference type="AlphaFoldDB" id="A0A820PKG4"/>
<evidence type="ECO:0000313" key="2">
    <source>
        <dbReference type="EMBL" id="CAF4403996.1"/>
    </source>
</evidence>
<comment type="caution">
    <text evidence="2">The sequence shown here is derived from an EMBL/GenBank/DDBJ whole genome shotgun (WGS) entry which is preliminary data.</text>
</comment>
<dbReference type="Gene3D" id="1.10.8.720">
    <property type="entry name" value="Region D6 of dynein motor"/>
    <property type="match status" value="1"/>
</dbReference>
<dbReference type="GO" id="GO:0007018">
    <property type="term" value="P:microtubule-based movement"/>
    <property type="evidence" value="ECO:0007669"/>
    <property type="project" value="InterPro"/>
</dbReference>
<dbReference type="InterPro" id="IPR026983">
    <property type="entry name" value="DHC"/>
</dbReference>